<sequence>MTLAYALVKSGTPIDEAWKHCSKLIAVSSQIFKQSGIPVRTYMKYIGLIYHQVHNSKCIWPGATKALGLYFEIESLIHFGKGDLSQIIATLKKLNNTVAEEKPSDIYLDHLWIHFELFQYTTSKGLIPECRALLEELQRFKIVNPEYIAKKKLLYQLIKIRKILERGLSIPKLESYLYHISNDIIAAFEHGWESLGIENSISLWNIILPYADQLPKKLIQKLTSVIEKSFAKIRHFNHDIKQTVKSEMKKFKRYSTSFISTENNLAHLIESHMIEDENEKYAEMFKKEQSHSSNPFLWDMLFVSAMSLINLIQTYPLEIGDEDEFEFYFTLINTMLVGFKPQVGANEMQKFVEFVLKLNLNLLEISKKKKLNYMEYNSGVQFWKSYVISYEKSLYESWIDPVNKFYEHYNEPHLKKSNLATLISKIYAVVQLDIYFATAAKNVGTKNSKDSSVIFLKNAEECLKMAATSKSSDMRTLLILIPIWNKVQQAKTPTLTNNIPPLEFDMPEVKLWYQFDQVPKADPKQAQKDPENLEILVANVLNHKNVPLVLKIKMLSKLAKMAIDYNQTTISFGLYAEGLAIAAYIAKMKQYDTIDALATYNACHTIECLNGLEVISHSIPELHKATLKQLYDSVKNVTILNAKISLNSLMMVLGSYWNIVFHNLKQTDSISFDILSLILTRVTNIFGPIKIQSQLREEDAKNIRIIFNAVIDYYVDLEQLQLALKFVEMASKILPKSSLAPIWARKYNIHRELGASVDYIIPVNYEPNYYDLVAIASLVKHPDDKLLMYQKANKLIITAGFKSEAPSFRLRQYYENYDNKSLKLEQDENIDSKTPYDMILAIHTMTDAITQDSVTLKESLDAMNGNILEMMQVLYAVTSKNAPVPDIVPQTKPKFEKGKKGTTEPVAASEVSEVTIPAAWENYAFPKSVKHQFQSKSTESISKGTVQRPVKLILDLIKILDANIELSITENIPILLKVVELICDSFNPIYPILSYFPDLISASTFHKCNKTQHSNDCFKQYLAKYNDYFERALYIEETINQVFIEESEIVDLHLIAIDYLIEFTEFTAALNNISLVLHGTQNKQAESSALLKLALIHLMNNNCRDALGYSQKGIRMVSEGGLEFYKFYSLQYIATTQMFENHLEKKLGIAQLFITRIDKEGYIHKAIANGYSKSNLQLICNWCLFYLKLSIYMEKATGSKHVLKTLQQLDKLLDSDHLRNIADECITVVLQSTYDHSFLTPLYEPQIIGFYNNSGQSVELKMAYLVFKSIQTIRFYFKPQVDPKLQEINPVELYLKNTDPENVEKVLKEINPMESLTAVLDSLEKTEIPERLKCYYDFCQAIQLYLKALMLTSEESRATAEKAISIFNTLVDIFTGKEELYLLRVVSKCTFMLYTNILKDQNEAAKYLLLVHSCDTCPFVLDVFYKIRRLPNHLLRKNFSIKSLGISEESKFLKRKQGMLLSKDPFPVHLLQPKLTALPTDLPKGTAMFTICASTDKLKLFISATIKKQDMNKGAEKKKTPEDAFIVETLIYDLNEQITPEDIENALQQLGLISFLRDAEADTDKATAALDPYQAVLLLDSITETIYIEDVILSQFKKIKSVTRDFSVGIFMNRKKVEPPQEAVKKKEDTKAKKDKDKKKEEETIPGKMNDIFIITSKLTDNLDDASEKFKRRDMGDAMYEDLEEMCKSQMFLFAGVSNPLDVFCGPFVSGILGVALTFQHEVPKAELTFDYHSKVKAAIFTIYGILSYVAPCYCITEPIALKIIKNIQLELKNGGGDICQLISKANTLEAVKLTIYGQNVPCHI</sequence>
<protein>
    <submittedName>
        <fullName evidence="2">Uncharacterized protein</fullName>
    </submittedName>
</protein>
<reference evidence="2" key="1">
    <citation type="submission" date="2020-05" db="EMBL/GenBank/DDBJ databases">
        <title>Phylogenomic resolution of chytrid fungi.</title>
        <authorList>
            <person name="Stajich J.E."/>
            <person name="Amses K."/>
            <person name="Simmons R."/>
            <person name="Seto K."/>
            <person name="Myers J."/>
            <person name="Bonds A."/>
            <person name="Quandt C.A."/>
            <person name="Barry K."/>
            <person name="Liu P."/>
            <person name="Grigoriev I."/>
            <person name="Longcore J.E."/>
            <person name="James T.Y."/>
        </authorList>
    </citation>
    <scope>NUCLEOTIDE SEQUENCE</scope>
    <source>
        <strain evidence="2">PLAUS21</strain>
    </source>
</reference>
<keyword evidence="3" id="KW-1185">Reference proteome</keyword>
<dbReference type="EMBL" id="JADGKB010000002">
    <property type="protein sequence ID" value="KAJ3262222.1"/>
    <property type="molecule type" value="Genomic_DNA"/>
</dbReference>
<name>A0AAD5UMF3_9FUNG</name>
<evidence type="ECO:0000256" key="1">
    <source>
        <dbReference type="SAM" id="MobiDB-lite"/>
    </source>
</evidence>
<dbReference type="Proteomes" id="UP001210925">
    <property type="component" value="Unassembled WGS sequence"/>
</dbReference>
<evidence type="ECO:0000313" key="2">
    <source>
        <dbReference type="EMBL" id="KAJ3262222.1"/>
    </source>
</evidence>
<feature type="region of interest" description="Disordered" evidence="1">
    <location>
        <begin position="1619"/>
        <end position="1642"/>
    </location>
</feature>
<gene>
    <name evidence="2" type="ORF">HK103_002635</name>
</gene>
<accession>A0AAD5UMF3</accession>
<proteinExistence type="predicted"/>
<organism evidence="2 3">
    <name type="scientific">Boothiomyces macroporosus</name>
    <dbReference type="NCBI Taxonomy" id="261099"/>
    <lineage>
        <taxon>Eukaryota</taxon>
        <taxon>Fungi</taxon>
        <taxon>Fungi incertae sedis</taxon>
        <taxon>Chytridiomycota</taxon>
        <taxon>Chytridiomycota incertae sedis</taxon>
        <taxon>Chytridiomycetes</taxon>
        <taxon>Rhizophydiales</taxon>
        <taxon>Terramycetaceae</taxon>
        <taxon>Boothiomyces</taxon>
    </lineage>
</organism>
<comment type="caution">
    <text evidence="2">The sequence shown here is derived from an EMBL/GenBank/DDBJ whole genome shotgun (WGS) entry which is preliminary data.</text>
</comment>
<evidence type="ECO:0000313" key="3">
    <source>
        <dbReference type="Proteomes" id="UP001210925"/>
    </source>
</evidence>